<gene>
    <name evidence="1" type="ORF">DFH07DRAFT_781108</name>
</gene>
<comment type="caution">
    <text evidence="1">The sequence shown here is derived from an EMBL/GenBank/DDBJ whole genome shotgun (WGS) entry which is preliminary data.</text>
</comment>
<evidence type="ECO:0000313" key="2">
    <source>
        <dbReference type="Proteomes" id="UP001215280"/>
    </source>
</evidence>
<proteinExistence type="predicted"/>
<evidence type="ECO:0000313" key="1">
    <source>
        <dbReference type="EMBL" id="KAJ7731943.1"/>
    </source>
</evidence>
<accession>A0AAD7I1S5</accession>
<protein>
    <submittedName>
        <fullName evidence="1">Uncharacterized protein</fullName>
    </submittedName>
</protein>
<name>A0AAD7I1S5_9AGAR</name>
<sequence length="210" mass="23845">MPDPDSDSSARVTELRQSQSSLVLAFWSVRQEYRPFNGPPLLAALGGSPELGHLRCAQVIRGISRISFHVDPNLIHANRLWRNSLTSLGLAQLVDPPRQYFRRIWGLVFHLLVCGAKRGISRDNAQLNQRAKVLIEHHVRMLRETKDFAAWVLGRTTMERWPIAVGVLKKGLQPETTNQLVVPLPSSQFHPFSIAGFFRAPNIILHKYWS</sequence>
<organism evidence="1 2">
    <name type="scientific">Mycena maculata</name>
    <dbReference type="NCBI Taxonomy" id="230809"/>
    <lineage>
        <taxon>Eukaryota</taxon>
        <taxon>Fungi</taxon>
        <taxon>Dikarya</taxon>
        <taxon>Basidiomycota</taxon>
        <taxon>Agaricomycotina</taxon>
        <taxon>Agaricomycetes</taxon>
        <taxon>Agaricomycetidae</taxon>
        <taxon>Agaricales</taxon>
        <taxon>Marasmiineae</taxon>
        <taxon>Mycenaceae</taxon>
        <taxon>Mycena</taxon>
    </lineage>
</organism>
<dbReference type="EMBL" id="JARJLG010000179">
    <property type="protein sequence ID" value="KAJ7731943.1"/>
    <property type="molecule type" value="Genomic_DNA"/>
</dbReference>
<dbReference type="AlphaFoldDB" id="A0AAD7I1S5"/>
<dbReference type="Proteomes" id="UP001215280">
    <property type="component" value="Unassembled WGS sequence"/>
</dbReference>
<reference evidence="1" key="1">
    <citation type="submission" date="2023-03" db="EMBL/GenBank/DDBJ databases">
        <title>Massive genome expansion in bonnet fungi (Mycena s.s.) driven by repeated elements and novel gene families across ecological guilds.</title>
        <authorList>
            <consortium name="Lawrence Berkeley National Laboratory"/>
            <person name="Harder C.B."/>
            <person name="Miyauchi S."/>
            <person name="Viragh M."/>
            <person name="Kuo A."/>
            <person name="Thoen E."/>
            <person name="Andreopoulos B."/>
            <person name="Lu D."/>
            <person name="Skrede I."/>
            <person name="Drula E."/>
            <person name="Henrissat B."/>
            <person name="Morin E."/>
            <person name="Kohler A."/>
            <person name="Barry K."/>
            <person name="LaButti K."/>
            <person name="Morin E."/>
            <person name="Salamov A."/>
            <person name="Lipzen A."/>
            <person name="Mereny Z."/>
            <person name="Hegedus B."/>
            <person name="Baldrian P."/>
            <person name="Stursova M."/>
            <person name="Weitz H."/>
            <person name="Taylor A."/>
            <person name="Grigoriev I.V."/>
            <person name="Nagy L.G."/>
            <person name="Martin F."/>
            <person name="Kauserud H."/>
        </authorList>
    </citation>
    <scope>NUCLEOTIDE SEQUENCE</scope>
    <source>
        <strain evidence="1">CBHHK188m</strain>
    </source>
</reference>
<keyword evidence="2" id="KW-1185">Reference proteome</keyword>